<name>A0A3N1GXP7_9PSEU</name>
<dbReference type="PANTHER" id="PTHR35526">
    <property type="entry name" value="ANTI-SIGMA-F FACTOR RSBW-RELATED"/>
    <property type="match status" value="1"/>
</dbReference>
<keyword evidence="2" id="KW-1185">Reference proteome</keyword>
<sequence length="131" mass="14345">MNTVDLLRKSVDLDLPDSRPSTPALMGLVAGLVGGVGDDRLVDVQVVAAQLVGNAYRHARAPRRLRMYRLSDRDLVRIEVGDGSSSLLPVLGRLDAPEHGRGLLMVNRLSVDWGHRRDGDRKTVWAEVSLA</sequence>
<dbReference type="AlphaFoldDB" id="A0A3N1GXP7"/>
<accession>A0A3N1GXP7</accession>
<dbReference type="CDD" id="cd16936">
    <property type="entry name" value="HATPase_RsbW-like"/>
    <property type="match status" value="1"/>
</dbReference>
<dbReference type="EMBL" id="RJKM01000001">
    <property type="protein sequence ID" value="ROP35050.1"/>
    <property type="molecule type" value="Genomic_DNA"/>
</dbReference>
<organism evidence="1 2">
    <name type="scientific">Saccharothrix texasensis</name>
    <dbReference type="NCBI Taxonomy" id="103734"/>
    <lineage>
        <taxon>Bacteria</taxon>
        <taxon>Bacillati</taxon>
        <taxon>Actinomycetota</taxon>
        <taxon>Actinomycetes</taxon>
        <taxon>Pseudonocardiales</taxon>
        <taxon>Pseudonocardiaceae</taxon>
        <taxon>Saccharothrix</taxon>
    </lineage>
</organism>
<dbReference type="Gene3D" id="3.30.565.10">
    <property type="entry name" value="Histidine kinase-like ATPase, C-terminal domain"/>
    <property type="match status" value="1"/>
</dbReference>
<evidence type="ECO:0000313" key="1">
    <source>
        <dbReference type="EMBL" id="ROP35050.1"/>
    </source>
</evidence>
<reference evidence="1 2" key="1">
    <citation type="submission" date="2018-11" db="EMBL/GenBank/DDBJ databases">
        <title>Sequencing the genomes of 1000 actinobacteria strains.</title>
        <authorList>
            <person name="Klenk H.-P."/>
        </authorList>
    </citation>
    <scope>NUCLEOTIDE SEQUENCE [LARGE SCALE GENOMIC DNA]</scope>
    <source>
        <strain evidence="1 2">DSM 44231</strain>
    </source>
</reference>
<dbReference type="InterPro" id="IPR036890">
    <property type="entry name" value="HATPase_C_sf"/>
</dbReference>
<dbReference type="RefSeq" id="WP_148088651.1">
    <property type="nucleotide sequence ID" value="NZ_RJKM01000001.1"/>
</dbReference>
<proteinExistence type="predicted"/>
<comment type="caution">
    <text evidence="1">The sequence shown here is derived from an EMBL/GenBank/DDBJ whole genome shotgun (WGS) entry which is preliminary data.</text>
</comment>
<dbReference type="SUPFAM" id="SSF55874">
    <property type="entry name" value="ATPase domain of HSP90 chaperone/DNA topoisomerase II/histidine kinase"/>
    <property type="match status" value="1"/>
</dbReference>
<dbReference type="OrthoDB" id="4326936at2"/>
<evidence type="ECO:0008006" key="3">
    <source>
        <dbReference type="Google" id="ProtNLM"/>
    </source>
</evidence>
<dbReference type="InterPro" id="IPR050267">
    <property type="entry name" value="Anti-sigma-factor_SerPK"/>
</dbReference>
<evidence type="ECO:0000313" key="2">
    <source>
        <dbReference type="Proteomes" id="UP000268727"/>
    </source>
</evidence>
<gene>
    <name evidence="1" type="ORF">EDD40_0263</name>
</gene>
<dbReference type="Proteomes" id="UP000268727">
    <property type="component" value="Unassembled WGS sequence"/>
</dbReference>
<protein>
    <recommendedName>
        <fullName evidence="3">Anti-sigma regulatory factor (Ser/Thr protein kinase)</fullName>
    </recommendedName>
</protein>
<dbReference type="PANTHER" id="PTHR35526:SF3">
    <property type="entry name" value="ANTI-SIGMA-F FACTOR RSBW"/>
    <property type="match status" value="1"/>
</dbReference>